<feature type="transmembrane region" description="Helical" evidence="2">
    <location>
        <begin position="80"/>
        <end position="97"/>
    </location>
</feature>
<reference evidence="4" key="1">
    <citation type="submission" date="2016-11" db="UniProtKB">
        <authorList>
            <consortium name="WormBaseParasite"/>
        </authorList>
    </citation>
    <scope>IDENTIFICATION</scope>
</reference>
<evidence type="ECO:0000313" key="4">
    <source>
        <dbReference type="WBParaSite" id="Hba_03537"/>
    </source>
</evidence>
<organism evidence="3 4">
    <name type="scientific">Heterorhabditis bacteriophora</name>
    <name type="common">Entomopathogenic nematode worm</name>
    <dbReference type="NCBI Taxonomy" id="37862"/>
    <lineage>
        <taxon>Eukaryota</taxon>
        <taxon>Metazoa</taxon>
        <taxon>Ecdysozoa</taxon>
        <taxon>Nematoda</taxon>
        <taxon>Chromadorea</taxon>
        <taxon>Rhabditida</taxon>
        <taxon>Rhabditina</taxon>
        <taxon>Rhabditomorpha</taxon>
        <taxon>Strongyloidea</taxon>
        <taxon>Heterorhabditidae</taxon>
        <taxon>Heterorhabditis</taxon>
    </lineage>
</organism>
<dbReference type="Gene3D" id="3.40.50.2000">
    <property type="entry name" value="Glycogen Phosphorylase B"/>
    <property type="match status" value="1"/>
</dbReference>
<keyword evidence="2" id="KW-0812">Transmembrane</keyword>
<keyword evidence="1" id="KW-0808">Transferase</keyword>
<protein>
    <submittedName>
        <fullName evidence="4">Glucuronosyltransferase</fullName>
    </submittedName>
</protein>
<dbReference type="Pfam" id="PF00201">
    <property type="entry name" value="UDPGT"/>
    <property type="match status" value="1"/>
</dbReference>
<dbReference type="InterPro" id="IPR002213">
    <property type="entry name" value="UDP_glucos_trans"/>
</dbReference>
<keyword evidence="2" id="KW-1133">Transmembrane helix</keyword>
<keyword evidence="2" id="KW-0472">Membrane</keyword>
<dbReference type="GO" id="GO:0008194">
    <property type="term" value="F:UDP-glycosyltransferase activity"/>
    <property type="evidence" value="ECO:0007669"/>
    <property type="project" value="InterPro"/>
</dbReference>
<proteinExistence type="predicted"/>
<evidence type="ECO:0000256" key="1">
    <source>
        <dbReference type="ARBA" id="ARBA00022679"/>
    </source>
</evidence>
<accession>A0A1I7WF04</accession>
<keyword evidence="3" id="KW-1185">Reference proteome</keyword>
<dbReference type="AlphaFoldDB" id="A0A1I7WF04"/>
<evidence type="ECO:0000256" key="2">
    <source>
        <dbReference type="SAM" id="Phobius"/>
    </source>
</evidence>
<sequence length="202" mass="22783">MVLALIDDSIHYNSSRFEVIRKDLGIPSGKLSHSLWHNPGPFEDSSPLNPRILRKLLRVSSLFVEACKDSVSFELLISKMSFGLVLLLYFVLSLRLWELTIRSAMYQVNDFDASRLLIKRILFRPSAHPNYLAIITHGGWSSILESLLHGINDTQISPIDHAKNAKVVESKAVGILVDKMTVNENRLVSAIKEITTQLRYGV</sequence>
<dbReference type="Proteomes" id="UP000095283">
    <property type="component" value="Unplaced"/>
</dbReference>
<dbReference type="WBParaSite" id="Hba_03537">
    <property type="protein sequence ID" value="Hba_03537"/>
    <property type="gene ID" value="Hba_03537"/>
</dbReference>
<name>A0A1I7WF04_HETBA</name>
<evidence type="ECO:0000313" key="3">
    <source>
        <dbReference type="Proteomes" id="UP000095283"/>
    </source>
</evidence>
<dbReference type="SUPFAM" id="SSF53756">
    <property type="entry name" value="UDP-Glycosyltransferase/glycogen phosphorylase"/>
    <property type="match status" value="1"/>
</dbReference>